<dbReference type="Pfam" id="PF01344">
    <property type="entry name" value="Kelch_1"/>
    <property type="match status" value="1"/>
</dbReference>
<dbReference type="PANTHER" id="PTHR24414:SF199">
    <property type="entry name" value="F-BOX_KELCH-REPEAT PROTEIN SKIP6-LIKE"/>
    <property type="match status" value="1"/>
</dbReference>
<dbReference type="OrthoDB" id="1521559at2759"/>
<name>A0A9Q0FNG4_9ROSI</name>
<reference evidence="1" key="2">
    <citation type="journal article" date="2023" name="Plants (Basel)">
        <title>Annotation of the Turnera subulata (Passifloraceae) Draft Genome Reveals the S-Locus Evolved after the Divergence of Turneroideae from Passifloroideae in a Stepwise Manner.</title>
        <authorList>
            <person name="Henning P.M."/>
            <person name="Roalson E.H."/>
            <person name="Mir W."/>
            <person name="McCubbin A.G."/>
            <person name="Shore J.S."/>
        </authorList>
    </citation>
    <scope>NUCLEOTIDE SEQUENCE</scope>
    <source>
        <strain evidence="1">F60SS</strain>
    </source>
</reference>
<dbReference type="PANTHER" id="PTHR24414">
    <property type="entry name" value="F-BOX/KELCH-REPEAT PROTEIN SKIP4"/>
    <property type="match status" value="1"/>
</dbReference>
<comment type="caution">
    <text evidence="1">The sequence shown here is derived from an EMBL/GenBank/DDBJ whole genome shotgun (WGS) entry which is preliminary data.</text>
</comment>
<evidence type="ECO:0000313" key="2">
    <source>
        <dbReference type="Proteomes" id="UP001141552"/>
    </source>
</evidence>
<dbReference type="Gene3D" id="2.120.10.80">
    <property type="entry name" value="Kelch-type beta propeller"/>
    <property type="match status" value="1"/>
</dbReference>
<dbReference type="InterPro" id="IPR006652">
    <property type="entry name" value="Kelch_1"/>
</dbReference>
<dbReference type="SUPFAM" id="SSF117281">
    <property type="entry name" value="Kelch motif"/>
    <property type="match status" value="1"/>
</dbReference>
<evidence type="ECO:0000313" key="1">
    <source>
        <dbReference type="EMBL" id="KAJ4834656.1"/>
    </source>
</evidence>
<dbReference type="EMBL" id="JAKUCV010004648">
    <property type="protein sequence ID" value="KAJ4834656.1"/>
    <property type="molecule type" value="Genomic_DNA"/>
</dbReference>
<dbReference type="InterPro" id="IPR050354">
    <property type="entry name" value="F-box/kelch-repeat_ARATH"/>
</dbReference>
<reference evidence="1" key="1">
    <citation type="submission" date="2022-02" db="EMBL/GenBank/DDBJ databases">
        <authorList>
            <person name="Henning P.M."/>
            <person name="McCubbin A.G."/>
            <person name="Shore J.S."/>
        </authorList>
    </citation>
    <scope>NUCLEOTIDE SEQUENCE</scope>
    <source>
        <strain evidence="1">F60SS</strain>
        <tissue evidence="1">Leaves</tissue>
    </source>
</reference>
<proteinExistence type="predicted"/>
<protein>
    <submittedName>
        <fullName evidence="1">Uncharacterized protein</fullName>
    </submittedName>
</protein>
<sequence length="384" mass="43986">MKRKSKSVCFSMVGERNTYWYTFDLTKEGEDGRIIVPCRCTCGCRCAKRFRHDTTTQGTPFLSPTKVLPKKDREYPGWTVLGNELYRLGGRVCTKELEECVYSKEPTQTVRGLDLIRERSGDSNNNGRWQRKLPMLVPRSRPQSVVVGEKLYVLGGKLDDYDNKPWAEVYDPVEDIWEALPRPPKIPREDKFFSTGLEDDNNDREKGDSIIILSLEDAILLEYHVANKSWNMSRLPETLSKLPKRADHDICDQIPCGSAVAVGQMLYWFSSTTCRLYGLHRDTHDLYTSEIVVDVPSEYEEPPMLGHLGGDNFFLLHKNYDGFYDGDDEEGHRSDDDDDDPLLMHCLKFSVALVVRKKRMNISLGSSQSFLIKNSRLFNGSVVM</sequence>
<organism evidence="1 2">
    <name type="scientific">Turnera subulata</name>
    <dbReference type="NCBI Taxonomy" id="218843"/>
    <lineage>
        <taxon>Eukaryota</taxon>
        <taxon>Viridiplantae</taxon>
        <taxon>Streptophyta</taxon>
        <taxon>Embryophyta</taxon>
        <taxon>Tracheophyta</taxon>
        <taxon>Spermatophyta</taxon>
        <taxon>Magnoliopsida</taxon>
        <taxon>eudicotyledons</taxon>
        <taxon>Gunneridae</taxon>
        <taxon>Pentapetalae</taxon>
        <taxon>rosids</taxon>
        <taxon>fabids</taxon>
        <taxon>Malpighiales</taxon>
        <taxon>Passifloraceae</taxon>
        <taxon>Turnera</taxon>
    </lineage>
</organism>
<dbReference type="AlphaFoldDB" id="A0A9Q0FNG4"/>
<keyword evidence="2" id="KW-1185">Reference proteome</keyword>
<dbReference type="Proteomes" id="UP001141552">
    <property type="component" value="Unassembled WGS sequence"/>
</dbReference>
<gene>
    <name evidence="1" type="ORF">Tsubulata_035076</name>
</gene>
<accession>A0A9Q0FNG4</accession>
<dbReference type="InterPro" id="IPR015915">
    <property type="entry name" value="Kelch-typ_b-propeller"/>
</dbReference>